<dbReference type="InterPro" id="IPR001054">
    <property type="entry name" value="A/G_cyclase"/>
</dbReference>
<dbReference type="SUPFAM" id="SSF52540">
    <property type="entry name" value="P-loop containing nucleoside triphosphate hydrolases"/>
    <property type="match status" value="1"/>
</dbReference>
<dbReference type="GO" id="GO:0004016">
    <property type="term" value="F:adenylate cyclase activity"/>
    <property type="evidence" value="ECO:0007669"/>
    <property type="project" value="TreeGrafter"/>
</dbReference>
<keyword evidence="1" id="KW-0547">Nucleotide-binding</keyword>
<evidence type="ECO:0000256" key="1">
    <source>
        <dbReference type="ARBA" id="ARBA00022741"/>
    </source>
</evidence>
<keyword evidence="3" id="KW-0175">Coiled coil</keyword>
<dbReference type="EMBL" id="CP045851">
    <property type="protein sequence ID" value="QGG96359.1"/>
    <property type="molecule type" value="Genomic_DNA"/>
</dbReference>
<evidence type="ECO:0000259" key="4">
    <source>
        <dbReference type="PROSITE" id="PS50125"/>
    </source>
</evidence>
<sequence length="1219" mass="129672">MRTLRTHRRRVPGVSRGCERCHVPGCRSYAGSVICPSCGAPTPDGARFCPSCGHQLQVQVDERRIVTVLFADLVGFTGLSEKRDPEQVKLLVDDCFEALVEDIRSFGGRVDKIVGDAIVALFGAPVAHEDDPERAVRAALQMQGTLRSRAERLGARLQMRIGVNTGEVLVGALRAGGDYTAMGDVVNTASRLQTAAEPGQVLVGPATHAATTDVIEYEPVGSLEVRGRGVAVEAWRALAPLVPPGYGRRATRAPLVGRDGEMGLIGHALESAVVRRRAALVTLIGEAGVGKSRLAGEVARVASDDHGAVVLQGRCVAYGESNAWWPVAEAVRSGVGASLDDPVATVRSRVVDALTSPDAASLEGDELERVTNGLVHLMGLEGPLRGIDPARAREEVTRAVVRFLEPVLEQRPVMMVIADLHWASGPVFELLAALLERLVDSPFLLLTTARPPFRESWAPPDGRHNTLVVNVDPLARDAARDLLDRLLDGRVDSALREELLDRSGGNPLFLEELVALMSSGGGDLRTGGPQAALPDTLRGLVAARLDGLTRGERRALEDAAVYGRQGTVDALVLMAAADRAGHGKRSAEEVTAAVAGLVDKEILVLNERGDWYTFRSDLVREVAYNTLTKVARALRHYGIGEYLERNFTWGTEVSDGIVDGLAHHYGAAAEVVTDLDGVHGIPTDIVERALRWITEGARRSEAGDMHVVSERLFDRAVSLLSTDASPERVAMLLGRARARAELRHLDDARIDAEAARELSLQLEDRRGHAQALLILGSIEEKEGDLDLAVETLREAEDEFTASGDRAGMAEALRQRGLAELFSGDTEAARRTMAAALDAFAALADRRGQAWALQNLAWLAYLEGRPSEADRRIDESVEMFADIGDSGGWGWATGLRGWVRFHQGHWEEADAIGERILVEAQGRGDRWGEGMMVLLTASTRLWSGRAADAVGRAQEALEMFHALGDVDREVQSAAVLGRALVAIGAVGEGFRTLDLAVEMGRGEVGSAATLGPTAVAAAAVSVGDPERALRAVALVSVDDLDPSVVGESDRLVALGLALAQLGRLDDAVEHLQQAATPSMEEAPSGYALSALACASAVAGHVAEVERLCDEVRSAGRATYLDRVTALLALASCRVGACAPDAAEELFDEAAVLADATDDRVAQALVRLARAEAGDAVGRPDRAARSDATRRLAELGIDAGGWRQVYRGAALAAGAATTGAV</sequence>
<feature type="coiled-coil region" evidence="3">
    <location>
        <begin position="745"/>
        <end position="798"/>
    </location>
</feature>
<keyword evidence="2" id="KW-0067">ATP-binding</keyword>
<dbReference type="SUPFAM" id="SSF48452">
    <property type="entry name" value="TPR-like"/>
    <property type="match status" value="2"/>
</dbReference>
<dbReference type="SMART" id="SM00044">
    <property type="entry name" value="CYCc"/>
    <property type="match status" value="1"/>
</dbReference>
<accession>A0A5Q2RHU2</accession>
<dbReference type="SUPFAM" id="SSF55073">
    <property type="entry name" value="Nucleotide cyclase"/>
    <property type="match status" value="1"/>
</dbReference>
<evidence type="ECO:0000256" key="2">
    <source>
        <dbReference type="ARBA" id="ARBA00022840"/>
    </source>
</evidence>
<dbReference type="Pfam" id="PF13191">
    <property type="entry name" value="AAA_16"/>
    <property type="match status" value="1"/>
</dbReference>
<dbReference type="PROSITE" id="PS50125">
    <property type="entry name" value="GUANYLATE_CYCLASE_2"/>
    <property type="match status" value="1"/>
</dbReference>
<dbReference type="PANTHER" id="PTHR16305:SF28">
    <property type="entry name" value="GUANYLATE CYCLASE DOMAIN-CONTAINING PROTEIN"/>
    <property type="match status" value="1"/>
</dbReference>
<dbReference type="GO" id="GO:0005737">
    <property type="term" value="C:cytoplasm"/>
    <property type="evidence" value="ECO:0007669"/>
    <property type="project" value="TreeGrafter"/>
</dbReference>
<dbReference type="InterPro" id="IPR026870">
    <property type="entry name" value="Zinc_ribbon_dom"/>
</dbReference>
<dbReference type="Pfam" id="PF13240">
    <property type="entry name" value="Zn_Ribbon_1"/>
    <property type="match status" value="1"/>
</dbReference>
<dbReference type="Proteomes" id="UP000334019">
    <property type="component" value="Chromosome"/>
</dbReference>
<dbReference type="GO" id="GO:0035556">
    <property type="term" value="P:intracellular signal transduction"/>
    <property type="evidence" value="ECO:0007669"/>
    <property type="project" value="InterPro"/>
</dbReference>
<organism evidence="5 6">
    <name type="scientific">Actinomarinicola tropica</name>
    <dbReference type="NCBI Taxonomy" id="2789776"/>
    <lineage>
        <taxon>Bacteria</taxon>
        <taxon>Bacillati</taxon>
        <taxon>Actinomycetota</taxon>
        <taxon>Acidimicrobiia</taxon>
        <taxon>Acidimicrobiales</taxon>
        <taxon>Iamiaceae</taxon>
        <taxon>Actinomarinicola</taxon>
    </lineage>
</organism>
<dbReference type="Gene3D" id="1.25.40.10">
    <property type="entry name" value="Tetratricopeptide repeat domain"/>
    <property type="match status" value="2"/>
</dbReference>
<proteinExistence type="predicted"/>
<dbReference type="InterPro" id="IPR011990">
    <property type="entry name" value="TPR-like_helical_dom_sf"/>
</dbReference>
<feature type="domain" description="Guanylate cyclase" evidence="4">
    <location>
        <begin position="67"/>
        <end position="193"/>
    </location>
</feature>
<dbReference type="InterPro" id="IPR041664">
    <property type="entry name" value="AAA_16"/>
</dbReference>
<name>A0A5Q2RHU2_9ACTN</name>
<dbReference type="AlphaFoldDB" id="A0A5Q2RHU2"/>
<dbReference type="GO" id="GO:0009190">
    <property type="term" value="P:cyclic nucleotide biosynthetic process"/>
    <property type="evidence" value="ECO:0007669"/>
    <property type="project" value="InterPro"/>
</dbReference>
<dbReference type="Gene3D" id="3.30.70.1230">
    <property type="entry name" value="Nucleotide cyclase"/>
    <property type="match status" value="1"/>
</dbReference>
<protein>
    <submittedName>
        <fullName evidence="5">Tetratricopeptide repeat protein</fullName>
    </submittedName>
</protein>
<keyword evidence="6" id="KW-1185">Reference proteome</keyword>
<dbReference type="GO" id="GO:0005524">
    <property type="term" value="F:ATP binding"/>
    <property type="evidence" value="ECO:0007669"/>
    <property type="project" value="UniProtKB-KW"/>
</dbReference>
<dbReference type="InterPro" id="IPR029787">
    <property type="entry name" value="Nucleotide_cyclase"/>
</dbReference>
<dbReference type="PANTHER" id="PTHR16305">
    <property type="entry name" value="TESTICULAR SOLUBLE ADENYLYL CYCLASE"/>
    <property type="match status" value="1"/>
</dbReference>
<reference evidence="5 6" key="1">
    <citation type="submission" date="2019-11" db="EMBL/GenBank/DDBJ databases">
        <authorList>
            <person name="He Y."/>
        </authorList>
    </citation>
    <scope>NUCLEOTIDE SEQUENCE [LARGE SCALE GENOMIC DNA]</scope>
    <source>
        <strain evidence="5 6">SCSIO 58843</strain>
    </source>
</reference>
<evidence type="ECO:0000313" key="6">
    <source>
        <dbReference type="Proteomes" id="UP000334019"/>
    </source>
</evidence>
<dbReference type="CDD" id="cd07302">
    <property type="entry name" value="CHD"/>
    <property type="match status" value="1"/>
</dbReference>
<gene>
    <name evidence="5" type="ORF">GH723_15335</name>
</gene>
<evidence type="ECO:0000256" key="3">
    <source>
        <dbReference type="SAM" id="Coils"/>
    </source>
</evidence>
<evidence type="ECO:0000313" key="5">
    <source>
        <dbReference type="EMBL" id="QGG96359.1"/>
    </source>
</evidence>
<dbReference type="InterPro" id="IPR027417">
    <property type="entry name" value="P-loop_NTPase"/>
</dbReference>
<dbReference type="KEGG" id="atq:GH723_15335"/>
<dbReference type="Pfam" id="PF00211">
    <property type="entry name" value="Guanylate_cyc"/>
    <property type="match status" value="1"/>
</dbReference>